<reference evidence="2 3" key="1">
    <citation type="submission" date="2016-11" db="EMBL/GenBank/DDBJ databases">
        <authorList>
            <person name="Jaros S."/>
            <person name="Januszkiewicz K."/>
            <person name="Wedrychowicz H."/>
        </authorList>
    </citation>
    <scope>NUCLEOTIDE SEQUENCE [LARGE SCALE GENOMIC DNA]</scope>
    <source>
        <strain evidence="2 3">DSM 10502</strain>
    </source>
</reference>
<dbReference type="Gene3D" id="3.40.190.10">
    <property type="entry name" value="Periplasmic binding protein-like II"/>
    <property type="match status" value="2"/>
</dbReference>
<dbReference type="GO" id="GO:0030288">
    <property type="term" value="C:outer membrane-bounded periplasmic space"/>
    <property type="evidence" value="ECO:0007669"/>
    <property type="project" value="TreeGrafter"/>
</dbReference>
<dbReference type="Proteomes" id="UP000184404">
    <property type="component" value="Unassembled WGS sequence"/>
</dbReference>
<dbReference type="SUPFAM" id="SSF53850">
    <property type="entry name" value="Periplasmic binding protein-like II"/>
    <property type="match status" value="1"/>
</dbReference>
<organism evidence="2 3">
    <name type="scientific">Schwartzia succinivorans DSM 10502</name>
    <dbReference type="NCBI Taxonomy" id="1123243"/>
    <lineage>
        <taxon>Bacteria</taxon>
        <taxon>Bacillati</taxon>
        <taxon>Bacillota</taxon>
        <taxon>Negativicutes</taxon>
        <taxon>Selenomonadales</taxon>
        <taxon>Selenomonadaceae</taxon>
        <taxon>Schwartzia</taxon>
    </lineage>
</organism>
<dbReference type="PANTHER" id="PTHR30006">
    <property type="entry name" value="THIAMINE-BINDING PERIPLASMIC PROTEIN-RELATED"/>
    <property type="match status" value="1"/>
</dbReference>
<keyword evidence="3" id="KW-1185">Reference proteome</keyword>
<gene>
    <name evidence="2" type="ORF">SAMN02745190_00403</name>
</gene>
<dbReference type="GO" id="GO:0015888">
    <property type="term" value="P:thiamine transport"/>
    <property type="evidence" value="ECO:0007669"/>
    <property type="project" value="TreeGrafter"/>
</dbReference>
<evidence type="ECO:0000256" key="1">
    <source>
        <dbReference type="ARBA" id="ARBA00022729"/>
    </source>
</evidence>
<dbReference type="Pfam" id="PF13416">
    <property type="entry name" value="SBP_bac_8"/>
    <property type="match status" value="1"/>
</dbReference>
<accession>A0A1M4T8Q8</accession>
<dbReference type="AlphaFoldDB" id="A0A1M4T8Q8"/>
<dbReference type="GO" id="GO:0030975">
    <property type="term" value="F:thiamine binding"/>
    <property type="evidence" value="ECO:0007669"/>
    <property type="project" value="TreeGrafter"/>
</dbReference>
<protein>
    <submittedName>
        <fullName evidence="2">Iron(III) transport system substrate-binding protein</fullName>
    </submittedName>
</protein>
<dbReference type="EMBL" id="FQUG01000002">
    <property type="protein sequence ID" value="SHE40851.1"/>
    <property type="molecule type" value="Genomic_DNA"/>
</dbReference>
<evidence type="ECO:0000313" key="2">
    <source>
        <dbReference type="EMBL" id="SHE40851.1"/>
    </source>
</evidence>
<dbReference type="GO" id="GO:0030976">
    <property type="term" value="F:thiamine pyrophosphate binding"/>
    <property type="evidence" value="ECO:0007669"/>
    <property type="project" value="TreeGrafter"/>
</dbReference>
<evidence type="ECO:0000313" key="3">
    <source>
        <dbReference type="Proteomes" id="UP000184404"/>
    </source>
</evidence>
<keyword evidence="1" id="KW-0732">Signal</keyword>
<proteinExistence type="predicted"/>
<dbReference type="PANTHER" id="PTHR30006:SF2">
    <property type="entry name" value="ABC TRANSPORTER SUBSTRATE-BINDING PROTEIN"/>
    <property type="match status" value="1"/>
</dbReference>
<dbReference type="InterPro" id="IPR006059">
    <property type="entry name" value="SBP"/>
</dbReference>
<name>A0A1M4T8Q8_9FIRM</name>
<dbReference type="RefSeq" id="WP_072934500.1">
    <property type="nucleotide sequence ID" value="NZ_FQUG01000002.1"/>
</dbReference>
<dbReference type="OrthoDB" id="3034376at2"/>
<dbReference type="STRING" id="1123243.SAMN02745190_00403"/>
<sequence length="340" mass="37855">MRRYTPLLLTAFVAAFLAVLCTVYLGTFADKKGLQPGKTITVYTTLPVEQAEMLAQEYEKSANVRIAFKAMGTEELSSRLKKEVNKSGADLVLASRQVLEPAAAAGAFVPYGSEAADSVSDALKSEDDAWVGVWYDPIVFCVNSDYLALMTRIPSTWEELAAYPGIRIGMTDFLAADAPQQLMFTLAAEYGEPAAFRILAGLHPKVVQYVKYLSTPVRMAGMGEVDLSIAVQSETLRYINQGYPLKIVYPSDGTAYLLTGMGLLNEKSPEARAFMDWLLSDEAQLALQRENQFYIPANQATLAYKMLTGKNLILFEKQPEYTKEQRKAMLDRWLKEVRFQ</sequence>